<keyword evidence="3" id="KW-1185">Reference proteome</keyword>
<evidence type="ECO:0000313" key="2">
    <source>
        <dbReference type="EMBL" id="TWU11301.1"/>
    </source>
</evidence>
<dbReference type="OrthoDB" id="291826at2"/>
<keyword evidence="1" id="KW-1133">Transmembrane helix</keyword>
<keyword evidence="1" id="KW-0472">Membrane</keyword>
<evidence type="ECO:0008006" key="4">
    <source>
        <dbReference type="Google" id="ProtNLM"/>
    </source>
</evidence>
<dbReference type="AlphaFoldDB" id="A0A5C6BID3"/>
<organism evidence="2 3">
    <name type="scientific">Symmachiella macrocystis</name>
    <dbReference type="NCBI Taxonomy" id="2527985"/>
    <lineage>
        <taxon>Bacteria</taxon>
        <taxon>Pseudomonadati</taxon>
        <taxon>Planctomycetota</taxon>
        <taxon>Planctomycetia</taxon>
        <taxon>Planctomycetales</taxon>
        <taxon>Planctomycetaceae</taxon>
        <taxon>Symmachiella</taxon>
    </lineage>
</organism>
<protein>
    <recommendedName>
        <fullName evidence="4">Outer membrane lipoprotein carrier protein LolA</fullName>
    </recommendedName>
</protein>
<sequence length="281" mass="31186">MNTELTPNAEQDDLLNKATTALRKTSVPDGPPRDLVDAVVSMLENRPVTDAPILPASRNWTMIKRTSFAATAVLIIAFVLAFVSGNGKAIALADVIENVKKTQTLSFRAETSQPNPKDKGKPLVRVIERSIKGSRMRTTDSTGDIRINHMNKGIAITLQPAKNRATIILDNPQQKKQPIDEVVELLKKLRQENVNMLGKKEIDKQKAEGFLAHEIGPAGRKWEIEVWVDVKTGLPITIEQRMGKRRAMLDGFVWNEELDDSLFSLTAPEGYKVTTINKAAQ</sequence>
<dbReference type="Proteomes" id="UP000320735">
    <property type="component" value="Unassembled WGS sequence"/>
</dbReference>
<gene>
    <name evidence="2" type="ORF">CA54_01060</name>
</gene>
<dbReference type="Gene3D" id="2.50.20.10">
    <property type="entry name" value="Lipoprotein localisation LolA/LolB/LppX"/>
    <property type="match status" value="1"/>
</dbReference>
<name>A0A5C6BID3_9PLAN</name>
<evidence type="ECO:0000256" key="1">
    <source>
        <dbReference type="SAM" id="Phobius"/>
    </source>
</evidence>
<evidence type="ECO:0000313" key="3">
    <source>
        <dbReference type="Proteomes" id="UP000320735"/>
    </source>
</evidence>
<keyword evidence="1" id="KW-0812">Transmembrane</keyword>
<comment type="caution">
    <text evidence="2">The sequence shown here is derived from an EMBL/GenBank/DDBJ whole genome shotgun (WGS) entry which is preliminary data.</text>
</comment>
<feature type="transmembrane region" description="Helical" evidence="1">
    <location>
        <begin position="67"/>
        <end position="85"/>
    </location>
</feature>
<dbReference type="RefSeq" id="WP_146368926.1">
    <property type="nucleotide sequence ID" value="NZ_SJPP01000001.1"/>
</dbReference>
<proteinExistence type="predicted"/>
<reference evidence="2 3" key="1">
    <citation type="submission" date="2019-02" db="EMBL/GenBank/DDBJ databases">
        <title>Deep-cultivation of Planctomycetes and their phenomic and genomic characterization uncovers novel biology.</title>
        <authorList>
            <person name="Wiegand S."/>
            <person name="Jogler M."/>
            <person name="Boedeker C."/>
            <person name="Pinto D."/>
            <person name="Vollmers J."/>
            <person name="Rivas-Marin E."/>
            <person name="Kohn T."/>
            <person name="Peeters S.H."/>
            <person name="Heuer A."/>
            <person name="Rast P."/>
            <person name="Oberbeckmann S."/>
            <person name="Bunk B."/>
            <person name="Jeske O."/>
            <person name="Meyerdierks A."/>
            <person name="Storesund J.E."/>
            <person name="Kallscheuer N."/>
            <person name="Luecker S."/>
            <person name="Lage O.M."/>
            <person name="Pohl T."/>
            <person name="Merkel B.J."/>
            <person name="Hornburger P."/>
            <person name="Mueller R.-W."/>
            <person name="Bruemmer F."/>
            <person name="Labrenz M."/>
            <person name="Spormann A.M."/>
            <person name="Op Den Camp H."/>
            <person name="Overmann J."/>
            <person name="Amann R."/>
            <person name="Jetten M.S.M."/>
            <person name="Mascher T."/>
            <person name="Medema M.H."/>
            <person name="Devos D.P."/>
            <person name="Kaster A.-K."/>
            <person name="Ovreas L."/>
            <person name="Rohde M."/>
            <person name="Galperin M.Y."/>
            <person name="Jogler C."/>
        </authorList>
    </citation>
    <scope>NUCLEOTIDE SEQUENCE [LARGE SCALE GENOMIC DNA]</scope>
    <source>
        <strain evidence="2 3">CA54</strain>
    </source>
</reference>
<accession>A0A5C6BID3</accession>
<dbReference type="EMBL" id="SJPP01000001">
    <property type="protein sequence ID" value="TWU11301.1"/>
    <property type="molecule type" value="Genomic_DNA"/>
</dbReference>